<dbReference type="PANTHER" id="PTHR22911">
    <property type="entry name" value="ACYL-MALONYL CONDENSING ENZYME-RELATED"/>
    <property type="match status" value="1"/>
</dbReference>
<feature type="domain" description="EamA" evidence="2">
    <location>
        <begin position="8"/>
        <end position="141"/>
    </location>
</feature>
<evidence type="ECO:0000313" key="3">
    <source>
        <dbReference type="EMBL" id="GAA5073941.1"/>
    </source>
</evidence>
<sequence>MNAASNLRGALFMMGSMVAFTLNDACVKLLAEDVPLFQIVFLRGLLTTALMVVTVAAFGRLSFRIPKGDRGKVALRTFFEVAAMVAFLTALVNMAIANATAILSALPLLVTLAAALLFREPLGWRRLTAVGVGFTGVLMIVQPGTEGFNVYSLVALVAVLLITGREMTTRAFSPEVPSMTVAVITAASVCVFGGVASLFEPWVALGWREVGLIAIASVFIIGGYVFSVMVMRVGEVGFTAPFRYTALVFALVLGLVLFDELPNTLALSGAAVVMGTGIYTLLRERALRRAAAARATVKGSAHG</sequence>
<gene>
    <name evidence="3" type="ORF">GCM10023209_20480</name>
</gene>
<keyword evidence="4" id="KW-1185">Reference proteome</keyword>
<dbReference type="InterPro" id="IPR037185">
    <property type="entry name" value="EmrE-like"/>
</dbReference>
<feature type="transmembrane region" description="Helical" evidence="1">
    <location>
        <begin position="176"/>
        <end position="199"/>
    </location>
</feature>
<feature type="transmembrane region" description="Helical" evidence="1">
    <location>
        <begin position="211"/>
        <end position="230"/>
    </location>
</feature>
<dbReference type="SUPFAM" id="SSF103481">
    <property type="entry name" value="Multidrug resistance efflux transporter EmrE"/>
    <property type="match status" value="2"/>
</dbReference>
<keyword evidence="1" id="KW-0472">Membrane</keyword>
<organism evidence="3 4">
    <name type="scientific">[Roseibacterium] beibuensis</name>
    <dbReference type="NCBI Taxonomy" id="1193142"/>
    <lineage>
        <taxon>Bacteria</taxon>
        <taxon>Pseudomonadati</taxon>
        <taxon>Pseudomonadota</taxon>
        <taxon>Alphaproteobacteria</taxon>
        <taxon>Rhodobacterales</taxon>
        <taxon>Roseobacteraceae</taxon>
        <taxon>Roseicyclus</taxon>
    </lineage>
</organism>
<feature type="transmembrane region" description="Helical" evidence="1">
    <location>
        <begin position="98"/>
        <end position="117"/>
    </location>
</feature>
<keyword evidence="1" id="KW-1133">Transmembrane helix</keyword>
<evidence type="ECO:0000313" key="4">
    <source>
        <dbReference type="Proteomes" id="UP001499910"/>
    </source>
</evidence>
<reference evidence="4" key="1">
    <citation type="journal article" date="2019" name="Int. J. Syst. Evol. Microbiol.">
        <title>The Global Catalogue of Microorganisms (GCM) 10K type strain sequencing project: providing services to taxonomists for standard genome sequencing and annotation.</title>
        <authorList>
            <consortium name="The Broad Institute Genomics Platform"/>
            <consortium name="The Broad Institute Genome Sequencing Center for Infectious Disease"/>
            <person name="Wu L."/>
            <person name="Ma J."/>
        </authorList>
    </citation>
    <scope>NUCLEOTIDE SEQUENCE [LARGE SCALE GENOMIC DNA]</scope>
    <source>
        <strain evidence="4">JCM 18015</strain>
    </source>
</reference>
<feature type="transmembrane region" description="Helical" evidence="1">
    <location>
        <begin position="124"/>
        <end position="142"/>
    </location>
</feature>
<feature type="transmembrane region" description="Helical" evidence="1">
    <location>
        <begin position="12"/>
        <end position="31"/>
    </location>
</feature>
<name>A0ABP9L9G5_9RHOB</name>
<comment type="caution">
    <text evidence="3">The sequence shown here is derived from an EMBL/GenBank/DDBJ whole genome shotgun (WGS) entry which is preliminary data.</text>
</comment>
<dbReference type="Proteomes" id="UP001499910">
    <property type="component" value="Unassembled WGS sequence"/>
</dbReference>
<dbReference type="PANTHER" id="PTHR22911:SF135">
    <property type="entry name" value="BLR4310 PROTEIN"/>
    <property type="match status" value="1"/>
</dbReference>
<feature type="transmembrane region" description="Helical" evidence="1">
    <location>
        <begin position="37"/>
        <end position="61"/>
    </location>
</feature>
<evidence type="ECO:0000259" key="2">
    <source>
        <dbReference type="Pfam" id="PF00892"/>
    </source>
</evidence>
<dbReference type="Pfam" id="PF00892">
    <property type="entry name" value="EamA"/>
    <property type="match status" value="1"/>
</dbReference>
<dbReference type="EMBL" id="BAABHW010000002">
    <property type="protein sequence ID" value="GAA5073941.1"/>
    <property type="molecule type" value="Genomic_DNA"/>
</dbReference>
<protein>
    <submittedName>
        <fullName evidence="3">DMT family transporter</fullName>
    </submittedName>
</protein>
<feature type="transmembrane region" description="Helical" evidence="1">
    <location>
        <begin position="73"/>
        <end position="92"/>
    </location>
</feature>
<feature type="transmembrane region" description="Helical" evidence="1">
    <location>
        <begin position="242"/>
        <end position="258"/>
    </location>
</feature>
<feature type="transmembrane region" description="Helical" evidence="1">
    <location>
        <begin position="264"/>
        <end position="282"/>
    </location>
</feature>
<dbReference type="RefSeq" id="WP_259555240.1">
    <property type="nucleotide sequence ID" value="NZ_BAABHW010000002.1"/>
</dbReference>
<accession>A0ABP9L9G5</accession>
<keyword evidence="1" id="KW-0812">Transmembrane</keyword>
<feature type="transmembrane region" description="Helical" evidence="1">
    <location>
        <begin position="148"/>
        <end position="164"/>
    </location>
</feature>
<proteinExistence type="predicted"/>
<dbReference type="InterPro" id="IPR000620">
    <property type="entry name" value="EamA_dom"/>
</dbReference>
<evidence type="ECO:0000256" key="1">
    <source>
        <dbReference type="SAM" id="Phobius"/>
    </source>
</evidence>